<dbReference type="EMBL" id="CAFBPD010000228">
    <property type="protein sequence ID" value="CAB5018447.1"/>
    <property type="molecule type" value="Genomic_DNA"/>
</dbReference>
<organism evidence="3">
    <name type="scientific">freshwater metagenome</name>
    <dbReference type="NCBI Taxonomy" id="449393"/>
    <lineage>
        <taxon>unclassified sequences</taxon>
        <taxon>metagenomes</taxon>
        <taxon>ecological metagenomes</taxon>
    </lineage>
</organism>
<accession>A0A6J6UAD8</accession>
<evidence type="ECO:0000313" key="3">
    <source>
        <dbReference type="EMBL" id="CAB4755399.1"/>
    </source>
</evidence>
<evidence type="ECO:0000313" key="2">
    <source>
        <dbReference type="EMBL" id="CAB4747862.1"/>
    </source>
</evidence>
<evidence type="ECO:0000256" key="1">
    <source>
        <dbReference type="SAM" id="MobiDB-lite"/>
    </source>
</evidence>
<gene>
    <name evidence="3" type="ORF">UFOPK2786_01524</name>
    <name evidence="2" type="ORF">UFOPK2810_00691</name>
    <name evidence="4" type="ORF">UFOPK4061_01249</name>
</gene>
<sequence>MICIGDDQSLTLRSALPEAEPIWEVALAARARADGLGCDLQSTRTSTVEGLGSKRDRKLHQRGSINGWPGLG</sequence>
<protein>
    <submittedName>
        <fullName evidence="3">Unannotated protein</fullName>
    </submittedName>
</protein>
<dbReference type="EMBL" id="CAEZYZ010000097">
    <property type="protein sequence ID" value="CAB4747862.1"/>
    <property type="molecule type" value="Genomic_DNA"/>
</dbReference>
<evidence type="ECO:0000313" key="4">
    <source>
        <dbReference type="EMBL" id="CAB5018447.1"/>
    </source>
</evidence>
<name>A0A6J6UAD8_9ZZZZ</name>
<dbReference type="AlphaFoldDB" id="A0A6J6UAD8"/>
<feature type="region of interest" description="Disordered" evidence="1">
    <location>
        <begin position="47"/>
        <end position="72"/>
    </location>
</feature>
<proteinExistence type="predicted"/>
<reference evidence="3" key="1">
    <citation type="submission" date="2020-05" db="EMBL/GenBank/DDBJ databases">
        <authorList>
            <person name="Chiriac C."/>
            <person name="Salcher M."/>
            <person name="Ghai R."/>
            <person name="Kavagutti S V."/>
        </authorList>
    </citation>
    <scope>NUCLEOTIDE SEQUENCE</scope>
</reference>
<dbReference type="EMBL" id="CAEZYW010000275">
    <property type="protein sequence ID" value="CAB4755399.1"/>
    <property type="molecule type" value="Genomic_DNA"/>
</dbReference>